<feature type="coiled-coil region" evidence="1">
    <location>
        <begin position="12"/>
        <end position="46"/>
    </location>
</feature>
<feature type="region of interest" description="Disordered" evidence="2">
    <location>
        <begin position="173"/>
        <end position="196"/>
    </location>
</feature>
<reference evidence="3 4" key="1">
    <citation type="submission" date="2019-09" db="EMBL/GenBank/DDBJ databases">
        <title>Genome Sequences of Streptomyces kaniharaensis ATCC 21070.</title>
        <authorList>
            <person name="Zhu W."/>
            <person name="De Crecy-Lagard V."/>
            <person name="Richards N.G."/>
        </authorList>
    </citation>
    <scope>NUCLEOTIDE SEQUENCE [LARGE SCALE GENOMIC DNA]</scope>
    <source>
        <strain evidence="3 4">SF-557</strain>
    </source>
</reference>
<evidence type="ECO:0000313" key="3">
    <source>
        <dbReference type="EMBL" id="MQS16506.1"/>
    </source>
</evidence>
<keyword evidence="4" id="KW-1185">Reference proteome</keyword>
<evidence type="ECO:0000313" key="4">
    <source>
        <dbReference type="Proteomes" id="UP000450000"/>
    </source>
</evidence>
<dbReference type="EMBL" id="WBOF01000002">
    <property type="protein sequence ID" value="MQS16506.1"/>
    <property type="molecule type" value="Genomic_DNA"/>
</dbReference>
<gene>
    <name evidence="3" type="ORF">F7Q99_31015</name>
</gene>
<accession>A0A6N7KXU5</accession>
<sequence length="196" mass="21123">MPSVIALLEVREARAQEDLDSWLEVLREAEVQAEAARQRLEHARIARAEVALMFAEGVVPIHEGDEVSRAVVAPPVPAPVERPVPARPVLREGYDARPPQWQAGLDAAALYGAYRQVFETTLAASGPVTVQELTRALGRDASRLNEVEKVRHRAYALEARGWLVRERGVFRPAAGPAARGGTPASADVLSPASASG</sequence>
<protein>
    <submittedName>
        <fullName evidence="3">Uncharacterized protein</fullName>
    </submittedName>
</protein>
<comment type="caution">
    <text evidence="3">The sequence shown here is derived from an EMBL/GenBank/DDBJ whole genome shotgun (WGS) entry which is preliminary data.</text>
</comment>
<feature type="compositionally biased region" description="Low complexity" evidence="2">
    <location>
        <begin position="173"/>
        <end position="186"/>
    </location>
</feature>
<keyword evidence="1" id="KW-0175">Coiled coil</keyword>
<dbReference type="OrthoDB" id="4160225at2"/>
<dbReference type="AlphaFoldDB" id="A0A6N7KXU5"/>
<evidence type="ECO:0000256" key="1">
    <source>
        <dbReference type="SAM" id="Coils"/>
    </source>
</evidence>
<dbReference type="Proteomes" id="UP000450000">
    <property type="component" value="Unassembled WGS sequence"/>
</dbReference>
<proteinExistence type="predicted"/>
<dbReference type="RefSeq" id="WP_153467416.1">
    <property type="nucleotide sequence ID" value="NZ_WBOF01000002.1"/>
</dbReference>
<evidence type="ECO:0000256" key="2">
    <source>
        <dbReference type="SAM" id="MobiDB-lite"/>
    </source>
</evidence>
<name>A0A6N7KXU5_9ACTN</name>
<organism evidence="3 4">
    <name type="scientific">Streptomyces kaniharaensis</name>
    <dbReference type="NCBI Taxonomy" id="212423"/>
    <lineage>
        <taxon>Bacteria</taxon>
        <taxon>Bacillati</taxon>
        <taxon>Actinomycetota</taxon>
        <taxon>Actinomycetes</taxon>
        <taxon>Kitasatosporales</taxon>
        <taxon>Streptomycetaceae</taxon>
        <taxon>Streptomyces</taxon>
    </lineage>
</organism>